<protein>
    <submittedName>
        <fullName evidence="9">Metalloendoproteinase 1</fullName>
    </submittedName>
</protein>
<dbReference type="GO" id="GO:0030198">
    <property type="term" value="P:extracellular matrix organization"/>
    <property type="evidence" value="ECO:0007669"/>
    <property type="project" value="TreeGrafter"/>
</dbReference>
<sequence>MSDSPWARVKVKSVSVLRTSDNPWVTGYFYNGVPRRASVSHLLCDWSLFKSDRDFHTAIHDGQRTLSAASLGGHPQEHQLLWFNNLKVGKFLRKRFEEARNQLARLLWLAEEIWRQLLEYWASPEFQSQLAKNKVNQIANPNATATVYCRGSSSFGAHKLKMINRGVREVLWKEGGQPMKRPEGSEGRGFPLHPKANLTSLAHNWTRAHYTYLGTTWLPGKRYLTFSYPKSFWADAKLPMVLAFGKWMIVSPFKFGSRNDFGSADIKVSFERRDHGDGYPFDGPYGVVAHAFAPTDGRLHFDADESWTPYVSKGSFDLQTVALHELGHILGLGHSTDRKASMFTYFEHGESRDLNDDDIRGIQNLYPN</sequence>
<feature type="binding site" evidence="7">
    <location>
        <position position="275"/>
    </location>
    <ligand>
        <name>Zn(2+)</name>
        <dbReference type="ChEBI" id="CHEBI:29105"/>
        <label>1</label>
    </ligand>
</feature>
<dbReference type="Gene3D" id="3.40.390.10">
    <property type="entry name" value="Collagenase (Catalytic Domain)"/>
    <property type="match status" value="1"/>
</dbReference>
<dbReference type="SUPFAM" id="SSF55486">
    <property type="entry name" value="Metalloproteases ('zincins'), catalytic domain"/>
    <property type="match status" value="1"/>
</dbReference>
<accession>A0AAW2XYD8</accession>
<dbReference type="InterPro" id="IPR006026">
    <property type="entry name" value="Peptidase_Metallo"/>
</dbReference>
<evidence type="ECO:0000256" key="7">
    <source>
        <dbReference type="PIRSR" id="PIRSR621190-2"/>
    </source>
</evidence>
<dbReference type="PRINTS" id="PR00138">
    <property type="entry name" value="MATRIXIN"/>
</dbReference>
<comment type="caution">
    <text evidence="9">The sequence shown here is derived from an EMBL/GenBank/DDBJ whole genome shotgun (WGS) entry which is preliminary data.</text>
</comment>
<evidence type="ECO:0000256" key="4">
    <source>
        <dbReference type="ARBA" id="ARBA00022833"/>
    </source>
</evidence>
<evidence type="ECO:0000313" key="9">
    <source>
        <dbReference type="EMBL" id="KAL0459162.1"/>
    </source>
</evidence>
<feature type="binding site" evidence="7">
    <location>
        <position position="305"/>
    </location>
    <ligand>
        <name>Ca(2+)</name>
        <dbReference type="ChEBI" id="CHEBI:29108"/>
        <label>3</label>
    </ligand>
</feature>
<dbReference type="EMBL" id="JACGWN010000002">
    <property type="protein sequence ID" value="KAL0459162.1"/>
    <property type="molecule type" value="Genomic_DNA"/>
</dbReference>
<proteinExistence type="predicted"/>
<evidence type="ECO:0000256" key="6">
    <source>
        <dbReference type="PIRSR" id="PIRSR621190-1"/>
    </source>
</evidence>
<reference evidence="9" key="1">
    <citation type="submission" date="2020-06" db="EMBL/GenBank/DDBJ databases">
        <authorList>
            <person name="Li T."/>
            <person name="Hu X."/>
            <person name="Zhang T."/>
            <person name="Song X."/>
            <person name="Zhang H."/>
            <person name="Dai N."/>
            <person name="Sheng W."/>
            <person name="Hou X."/>
            <person name="Wei L."/>
        </authorList>
    </citation>
    <scope>NUCLEOTIDE SEQUENCE</scope>
    <source>
        <strain evidence="9">KEN1</strain>
        <tissue evidence="9">Leaf</tissue>
    </source>
</reference>
<dbReference type="Pfam" id="PF00413">
    <property type="entry name" value="Peptidase_M10"/>
    <property type="match status" value="1"/>
</dbReference>
<dbReference type="AlphaFoldDB" id="A0AAW2XYD8"/>
<evidence type="ECO:0000256" key="2">
    <source>
        <dbReference type="ARBA" id="ARBA00022723"/>
    </source>
</evidence>
<dbReference type="PANTHER" id="PTHR10201:SF323">
    <property type="entry name" value="MATRIX METALLOPROTEINASE-21"/>
    <property type="match status" value="1"/>
</dbReference>
<feature type="binding site" evidence="7">
    <location>
        <position position="265"/>
    </location>
    <ligand>
        <name>Ca(2+)</name>
        <dbReference type="ChEBI" id="CHEBI:29108"/>
        <label>2</label>
    </ligand>
</feature>
<dbReference type="InterPro" id="IPR033739">
    <property type="entry name" value="M10A_MMP"/>
</dbReference>
<keyword evidence="3" id="KW-0378">Hydrolase</keyword>
<feature type="binding site" evidence="7">
    <location>
        <position position="334"/>
    </location>
    <ligand>
        <name>Zn(2+)</name>
        <dbReference type="ChEBI" id="CHEBI:29105"/>
        <label>2</label>
        <note>catalytic</note>
    </ligand>
</feature>
<feature type="binding site" evidence="7">
    <location>
        <position position="282"/>
    </location>
    <ligand>
        <name>Ca(2+)</name>
        <dbReference type="ChEBI" id="CHEBI:29108"/>
        <label>3</label>
    </ligand>
</feature>
<keyword evidence="4 7" id="KW-0862">Zinc</keyword>
<dbReference type="SMART" id="SM00235">
    <property type="entry name" value="ZnMc"/>
    <property type="match status" value="1"/>
</dbReference>
<feature type="active site" evidence="6">
    <location>
        <position position="325"/>
    </location>
</feature>
<dbReference type="GO" id="GO:0031012">
    <property type="term" value="C:extracellular matrix"/>
    <property type="evidence" value="ECO:0007669"/>
    <property type="project" value="InterPro"/>
</dbReference>
<feature type="binding site" evidence="7">
    <location>
        <position position="328"/>
    </location>
    <ligand>
        <name>Zn(2+)</name>
        <dbReference type="ChEBI" id="CHEBI:29105"/>
        <label>2</label>
        <note>catalytic</note>
    </ligand>
</feature>
<dbReference type="GO" id="GO:0008270">
    <property type="term" value="F:zinc ion binding"/>
    <property type="evidence" value="ECO:0007669"/>
    <property type="project" value="InterPro"/>
</dbReference>
<dbReference type="GO" id="GO:0030574">
    <property type="term" value="P:collagen catabolic process"/>
    <property type="evidence" value="ECO:0007669"/>
    <property type="project" value="TreeGrafter"/>
</dbReference>
<dbReference type="InterPro" id="IPR001818">
    <property type="entry name" value="Pept_M10_metallopeptidase"/>
</dbReference>
<evidence type="ECO:0000256" key="3">
    <source>
        <dbReference type="ARBA" id="ARBA00022801"/>
    </source>
</evidence>
<name>A0AAW2XYD8_9LAMI</name>
<dbReference type="InterPro" id="IPR021190">
    <property type="entry name" value="Pept_M10A"/>
</dbReference>
<keyword evidence="5" id="KW-0482">Metalloprotease</keyword>
<dbReference type="GO" id="GO:0004222">
    <property type="term" value="F:metalloendopeptidase activity"/>
    <property type="evidence" value="ECO:0007669"/>
    <property type="project" value="InterPro"/>
</dbReference>
<feature type="binding site" evidence="7">
    <location>
        <position position="342"/>
    </location>
    <ligand>
        <name>Zn(2+)</name>
        <dbReference type="ChEBI" id="CHEBI:29105"/>
        <label>2</label>
        <note>catalytic</note>
    </ligand>
</feature>
<evidence type="ECO:0000259" key="8">
    <source>
        <dbReference type="SMART" id="SM00235"/>
    </source>
</evidence>
<keyword evidence="2 7" id="KW-0479">Metal-binding</keyword>
<feature type="binding site" evidence="7">
    <location>
        <position position="305"/>
    </location>
    <ligand>
        <name>Ca(2+)</name>
        <dbReference type="ChEBI" id="CHEBI:29108"/>
        <label>1</label>
    </ligand>
</feature>
<evidence type="ECO:0000256" key="5">
    <source>
        <dbReference type="ARBA" id="ARBA00023049"/>
    </source>
</evidence>
<feature type="binding site" evidence="7">
    <location>
        <position position="290"/>
    </location>
    <ligand>
        <name>Zn(2+)</name>
        <dbReference type="ChEBI" id="CHEBI:29105"/>
        <label>1</label>
    </ligand>
</feature>
<gene>
    <name evidence="9" type="ORF">Slati_0543400</name>
</gene>
<feature type="binding site" evidence="7">
    <location>
        <position position="277"/>
    </location>
    <ligand>
        <name>Zn(2+)</name>
        <dbReference type="ChEBI" id="CHEBI:29105"/>
        <label>1</label>
    </ligand>
</feature>
<dbReference type="InterPro" id="IPR024079">
    <property type="entry name" value="MetalloPept_cat_dom_sf"/>
</dbReference>
<organism evidence="9">
    <name type="scientific">Sesamum latifolium</name>
    <dbReference type="NCBI Taxonomy" id="2727402"/>
    <lineage>
        <taxon>Eukaryota</taxon>
        <taxon>Viridiplantae</taxon>
        <taxon>Streptophyta</taxon>
        <taxon>Embryophyta</taxon>
        <taxon>Tracheophyta</taxon>
        <taxon>Spermatophyta</taxon>
        <taxon>Magnoliopsida</taxon>
        <taxon>eudicotyledons</taxon>
        <taxon>Gunneridae</taxon>
        <taxon>Pentapetalae</taxon>
        <taxon>asterids</taxon>
        <taxon>lamiids</taxon>
        <taxon>Lamiales</taxon>
        <taxon>Pedaliaceae</taxon>
        <taxon>Sesamum</taxon>
    </lineage>
</organism>
<comment type="cofactor">
    <cofactor evidence="7">
        <name>Ca(2+)</name>
        <dbReference type="ChEBI" id="CHEBI:29108"/>
    </cofactor>
    <text evidence="7">Can bind about 5 Ca(2+) ions per subunit.</text>
</comment>
<keyword evidence="7" id="KW-0106">Calcium</keyword>
<feature type="binding site" evidence="7">
    <location>
        <position position="283"/>
    </location>
    <ligand>
        <name>Ca(2+)</name>
        <dbReference type="ChEBI" id="CHEBI:29108"/>
        <label>3</label>
    </ligand>
</feature>
<dbReference type="PANTHER" id="PTHR10201">
    <property type="entry name" value="MATRIX METALLOPROTEINASE"/>
    <property type="match status" value="1"/>
</dbReference>
<feature type="domain" description="Peptidase metallopeptidase" evidence="8">
    <location>
        <begin position="213"/>
        <end position="368"/>
    </location>
</feature>
<feature type="binding site" evidence="7">
    <location>
        <position position="302"/>
    </location>
    <ligand>
        <name>Ca(2+)</name>
        <dbReference type="ChEBI" id="CHEBI:29108"/>
        <label>3</label>
    </ligand>
</feature>
<evidence type="ECO:0000256" key="1">
    <source>
        <dbReference type="ARBA" id="ARBA00022670"/>
    </source>
</evidence>
<dbReference type="GO" id="GO:0006508">
    <property type="term" value="P:proteolysis"/>
    <property type="evidence" value="ECO:0007669"/>
    <property type="project" value="UniProtKB-KW"/>
</dbReference>
<dbReference type="CDD" id="cd04278">
    <property type="entry name" value="ZnMc_MMP"/>
    <property type="match status" value="1"/>
</dbReference>
<feature type="binding site" evidence="7">
    <location>
        <position position="324"/>
    </location>
    <ligand>
        <name>Zn(2+)</name>
        <dbReference type="ChEBI" id="CHEBI:29105"/>
        <label>2</label>
        <note>catalytic</note>
    </ligand>
</feature>
<reference evidence="9" key="2">
    <citation type="journal article" date="2024" name="Plant">
        <title>Genomic evolution and insights into agronomic trait innovations of Sesamum species.</title>
        <authorList>
            <person name="Miao H."/>
            <person name="Wang L."/>
            <person name="Qu L."/>
            <person name="Liu H."/>
            <person name="Sun Y."/>
            <person name="Le M."/>
            <person name="Wang Q."/>
            <person name="Wei S."/>
            <person name="Zheng Y."/>
            <person name="Lin W."/>
            <person name="Duan Y."/>
            <person name="Cao H."/>
            <person name="Xiong S."/>
            <person name="Wang X."/>
            <person name="Wei L."/>
            <person name="Li C."/>
            <person name="Ma Q."/>
            <person name="Ju M."/>
            <person name="Zhao R."/>
            <person name="Li G."/>
            <person name="Mu C."/>
            <person name="Tian Q."/>
            <person name="Mei H."/>
            <person name="Zhang T."/>
            <person name="Gao T."/>
            <person name="Zhang H."/>
        </authorList>
    </citation>
    <scope>NUCLEOTIDE SEQUENCE</scope>
    <source>
        <strain evidence="9">KEN1</strain>
    </source>
</reference>
<keyword evidence="1" id="KW-0645">Protease</keyword>
<comment type="cofactor">
    <cofactor evidence="7">
        <name>Zn(2+)</name>
        <dbReference type="ChEBI" id="CHEBI:29105"/>
    </cofactor>
    <text evidence="7">Binds 2 Zn(2+) ions per subunit.</text>
</comment>
<feature type="binding site" evidence="7">
    <location>
        <position position="300"/>
    </location>
    <ligand>
        <name>Zn(2+)</name>
        <dbReference type="ChEBI" id="CHEBI:29105"/>
        <label>1</label>
    </ligand>
</feature>